<name>A0A8S5S5W3_9CAUD</name>
<evidence type="ECO:0000313" key="2">
    <source>
        <dbReference type="EMBL" id="DAF46310.1"/>
    </source>
</evidence>
<organism evidence="2">
    <name type="scientific">Myoviridae sp. ctqEN1</name>
    <dbReference type="NCBI Taxonomy" id="2827709"/>
    <lineage>
        <taxon>Viruses</taxon>
        <taxon>Duplodnaviria</taxon>
        <taxon>Heunggongvirae</taxon>
        <taxon>Uroviricota</taxon>
        <taxon>Caudoviricetes</taxon>
    </lineage>
</organism>
<dbReference type="EMBL" id="BK032535">
    <property type="protein sequence ID" value="DAF46310.1"/>
    <property type="molecule type" value="Genomic_DNA"/>
</dbReference>
<reference evidence="2" key="1">
    <citation type="journal article" date="2021" name="Proc. Natl. Acad. Sci. U.S.A.">
        <title>A Catalog of Tens of Thousands of Viruses from Human Metagenomes Reveals Hidden Associations with Chronic Diseases.</title>
        <authorList>
            <person name="Tisza M.J."/>
            <person name="Buck C.B."/>
        </authorList>
    </citation>
    <scope>NUCLEOTIDE SEQUENCE</scope>
    <source>
        <strain evidence="2">CtqEN1</strain>
    </source>
</reference>
<proteinExistence type="predicted"/>
<feature type="coiled-coil region" evidence="1">
    <location>
        <begin position="21"/>
        <end position="94"/>
    </location>
</feature>
<accession>A0A8S5S5W3</accession>
<protein>
    <submittedName>
        <fullName evidence="2">Uncharacterized protein</fullName>
    </submittedName>
</protein>
<evidence type="ECO:0000256" key="1">
    <source>
        <dbReference type="SAM" id="Coils"/>
    </source>
</evidence>
<keyword evidence="1" id="KW-0175">Coiled coil</keyword>
<sequence>MADCKSCETSSLFASTREARLEAIAKAKRDEQARKEQVERLEAIRRTIAINDAKEQARFQALQEAEKEFKIRERDILEKQLEETIEMSKRMQEQYQEFVVTTNAIAEKLANPAMLFKTATIKSADEFKDYFKLTYEDGRVLNIPMGLIDFVLKSKLDAINTMFDLVNQEHDAVSKRVTANEEQVNKLADLFKTLVANIATHETDQQVAFEKFKCEVKTKVDELTANVNSIAESFAKVVATVDKQSEVLNTLVKAN</sequence>